<feature type="transmembrane region" description="Helical" evidence="9">
    <location>
        <begin position="431"/>
        <end position="457"/>
    </location>
</feature>
<dbReference type="PANTHER" id="PTHR31806">
    <property type="entry name" value="PURINE-CYTOSINE PERMEASE FCY2-RELATED"/>
    <property type="match status" value="1"/>
</dbReference>
<evidence type="ECO:0000313" key="11">
    <source>
        <dbReference type="Proteomes" id="UP001501196"/>
    </source>
</evidence>
<feature type="transmembrane region" description="Helical" evidence="9">
    <location>
        <begin position="278"/>
        <end position="304"/>
    </location>
</feature>
<evidence type="ECO:0000256" key="6">
    <source>
        <dbReference type="ARBA" id="ARBA00023136"/>
    </source>
</evidence>
<comment type="caution">
    <text evidence="10">The sequence shown here is derived from an EMBL/GenBank/DDBJ whole genome shotgun (WGS) entry which is preliminary data.</text>
</comment>
<keyword evidence="3 7" id="KW-0813">Transport</keyword>
<dbReference type="PIRSF" id="PIRSF002744">
    <property type="entry name" value="Pur-cyt_permease"/>
    <property type="match status" value="1"/>
</dbReference>
<comment type="similarity">
    <text evidence="2 7">Belongs to the purine-cytosine permease (2.A.39) family.</text>
</comment>
<feature type="region of interest" description="Disordered" evidence="8">
    <location>
        <begin position="1"/>
        <end position="30"/>
    </location>
</feature>
<feature type="transmembrane region" description="Helical" evidence="9">
    <location>
        <begin position="137"/>
        <end position="156"/>
    </location>
</feature>
<keyword evidence="6 7" id="KW-0472">Membrane</keyword>
<feature type="transmembrane region" description="Helical" evidence="9">
    <location>
        <begin position="176"/>
        <end position="195"/>
    </location>
</feature>
<evidence type="ECO:0000256" key="3">
    <source>
        <dbReference type="ARBA" id="ARBA00022448"/>
    </source>
</evidence>
<feature type="transmembrane region" description="Helical" evidence="9">
    <location>
        <begin position="391"/>
        <end position="410"/>
    </location>
</feature>
<dbReference type="InterPro" id="IPR026030">
    <property type="entry name" value="Pur-cyt_permease_Fcy2/21/22"/>
</dbReference>
<evidence type="ECO:0000313" key="10">
    <source>
        <dbReference type="EMBL" id="GAA2037445.1"/>
    </source>
</evidence>
<feature type="transmembrane region" description="Helical" evidence="9">
    <location>
        <begin position="238"/>
        <end position="257"/>
    </location>
</feature>
<feature type="transmembrane region" description="Helical" evidence="9">
    <location>
        <begin position="364"/>
        <end position="385"/>
    </location>
</feature>
<dbReference type="InterPro" id="IPR001248">
    <property type="entry name" value="Pur-cyt_permease"/>
</dbReference>
<dbReference type="Proteomes" id="UP001501196">
    <property type="component" value="Unassembled WGS sequence"/>
</dbReference>
<dbReference type="Pfam" id="PF02133">
    <property type="entry name" value="Transp_cyt_pur"/>
    <property type="match status" value="1"/>
</dbReference>
<proteinExistence type="inferred from homology"/>
<keyword evidence="4 9" id="KW-0812">Transmembrane</keyword>
<feature type="transmembrane region" description="Helical" evidence="9">
    <location>
        <begin position="65"/>
        <end position="89"/>
    </location>
</feature>
<dbReference type="PANTHER" id="PTHR31806:SF1">
    <property type="entry name" value="PURINE-CYTOSINE PERMEASE FCY2-RELATED"/>
    <property type="match status" value="1"/>
</dbReference>
<evidence type="ECO:0000256" key="1">
    <source>
        <dbReference type="ARBA" id="ARBA00004141"/>
    </source>
</evidence>
<feature type="transmembrane region" description="Helical" evidence="9">
    <location>
        <begin position="469"/>
        <end position="491"/>
    </location>
</feature>
<gene>
    <name evidence="10" type="ORF">GCM10009819_22560</name>
</gene>
<sequence length="502" mass="52119">MSHSTPQPTAPPDAAARAVAPARADAAARTDDRTDAYVDLATRPETRGIELVRPSERHGRARELFWVWAAPNVSVLNFTIGATMILLGLELWQALLLIVAGSLPWILTGIVATSGPAAGTSGSVISRAMYGVIGNKLVILLTGWLLSAVFLALNWLASSFMGAELLAGLGWTDPVLVPVVVTLVVSLVTVLVAVYGHGLIVKTYPAVTIGLVVVFVAVSAFILPHADWGYRAAEPLEGVGLWSALTIGFTILAATPLSYINSPDIARYLPRSARPSHIVAATALGGALPCIAFTAMGALLATGIDAAAMDLGIESALLGMLPAWLAPVFVVAVIVNTISLNGMTTYTSSMALQSIGIPMRRIPAAILVGAIGTALTVYLVMSTSLLEAVNLMLQLLIVVTGPAMAIYLTDQALRRNRYDGSALLDQERGGPFWYTGGWSIPGLVAAATGGLAAAWCLTTEAGAGPIAEALGFVDLSVPAGMAVAGLVYLGLSRTRLAGPTRP</sequence>
<organism evidence="10 11">
    <name type="scientific">Agromyces tropicus</name>
    <dbReference type="NCBI Taxonomy" id="555371"/>
    <lineage>
        <taxon>Bacteria</taxon>
        <taxon>Bacillati</taxon>
        <taxon>Actinomycetota</taxon>
        <taxon>Actinomycetes</taxon>
        <taxon>Micrococcales</taxon>
        <taxon>Microbacteriaceae</taxon>
        <taxon>Agromyces</taxon>
    </lineage>
</organism>
<keyword evidence="5 9" id="KW-1133">Transmembrane helix</keyword>
<evidence type="ECO:0000256" key="7">
    <source>
        <dbReference type="PIRNR" id="PIRNR002744"/>
    </source>
</evidence>
<feature type="compositionally biased region" description="Low complexity" evidence="8">
    <location>
        <begin position="12"/>
        <end position="25"/>
    </location>
</feature>
<comment type="subcellular location">
    <subcellularLocation>
        <location evidence="1">Membrane</location>
        <topology evidence="1">Multi-pass membrane protein</topology>
    </subcellularLocation>
</comment>
<feature type="transmembrane region" description="Helical" evidence="9">
    <location>
        <begin position="324"/>
        <end position="343"/>
    </location>
</feature>
<dbReference type="EMBL" id="BAAAPW010000003">
    <property type="protein sequence ID" value="GAA2037445.1"/>
    <property type="molecule type" value="Genomic_DNA"/>
</dbReference>
<evidence type="ECO:0000256" key="9">
    <source>
        <dbReference type="SAM" id="Phobius"/>
    </source>
</evidence>
<feature type="transmembrane region" description="Helical" evidence="9">
    <location>
        <begin position="95"/>
        <end position="117"/>
    </location>
</feature>
<keyword evidence="11" id="KW-1185">Reference proteome</keyword>
<evidence type="ECO:0000256" key="8">
    <source>
        <dbReference type="SAM" id="MobiDB-lite"/>
    </source>
</evidence>
<accession>A0ABN2UGX5</accession>
<dbReference type="Gene3D" id="1.10.4160.10">
    <property type="entry name" value="Hydantoin permease"/>
    <property type="match status" value="1"/>
</dbReference>
<feature type="transmembrane region" description="Helical" evidence="9">
    <location>
        <begin position="207"/>
        <end position="226"/>
    </location>
</feature>
<protein>
    <submittedName>
        <fullName evidence="10">Cytosine permease</fullName>
    </submittedName>
</protein>
<name>A0ABN2UGX5_9MICO</name>
<evidence type="ECO:0000256" key="4">
    <source>
        <dbReference type="ARBA" id="ARBA00022692"/>
    </source>
</evidence>
<evidence type="ECO:0000256" key="5">
    <source>
        <dbReference type="ARBA" id="ARBA00022989"/>
    </source>
</evidence>
<reference evidence="10 11" key="1">
    <citation type="journal article" date="2019" name="Int. J. Syst. Evol. Microbiol.">
        <title>The Global Catalogue of Microorganisms (GCM) 10K type strain sequencing project: providing services to taxonomists for standard genome sequencing and annotation.</title>
        <authorList>
            <consortium name="The Broad Institute Genomics Platform"/>
            <consortium name="The Broad Institute Genome Sequencing Center for Infectious Disease"/>
            <person name="Wu L."/>
            <person name="Ma J."/>
        </authorList>
    </citation>
    <scope>NUCLEOTIDE SEQUENCE [LARGE SCALE GENOMIC DNA]</scope>
    <source>
        <strain evidence="10 11">JCM 15672</strain>
    </source>
</reference>
<evidence type="ECO:0000256" key="2">
    <source>
        <dbReference type="ARBA" id="ARBA00008974"/>
    </source>
</evidence>